<organism evidence="1 2">
    <name type="scientific">Ixodes persulcatus</name>
    <name type="common">Taiga tick</name>
    <dbReference type="NCBI Taxonomy" id="34615"/>
    <lineage>
        <taxon>Eukaryota</taxon>
        <taxon>Metazoa</taxon>
        <taxon>Ecdysozoa</taxon>
        <taxon>Arthropoda</taxon>
        <taxon>Chelicerata</taxon>
        <taxon>Arachnida</taxon>
        <taxon>Acari</taxon>
        <taxon>Parasitiformes</taxon>
        <taxon>Ixodida</taxon>
        <taxon>Ixodoidea</taxon>
        <taxon>Ixodidae</taxon>
        <taxon>Ixodinae</taxon>
        <taxon>Ixodes</taxon>
    </lineage>
</organism>
<dbReference type="EMBL" id="JABSTQ010011302">
    <property type="protein sequence ID" value="KAG0412990.1"/>
    <property type="molecule type" value="Genomic_DNA"/>
</dbReference>
<reference evidence="1 2" key="1">
    <citation type="journal article" date="2020" name="Cell">
        <title>Large-Scale Comparative Analyses of Tick Genomes Elucidate Their Genetic Diversity and Vector Capacities.</title>
        <authorList>
            <consortium name="Tick Genome and Microbiome Consortium (TIGMIC)"/>
            <person name="Jia N."/>
            <person name="Wang J."/>
            <person name="Shi W."/>
            <person name="Du L."/>
            <person name="Sun Y."/>
            <person name="Zhan W."/>
            <person name="Jiang J.F."/>
            <person name="Wang Q."/>
            <person name="Zhang B."/>
            <person name="Ji P."/>
            <person name="Bell-Sakyi L."/>
            <person name="Cui X.M."/>
            <person name="Yuan T.T."/>
            <person name="Jiang B.G."/>
            <person name="Yang W.F."/>
            <person name="Lam T.T."/>
            <person name="Chang Q.C."/>
            <person name="Ding S.J."/>
            <person name="Wang X.J."/>
            <person name="Zhu J.G."/>
            <person name="Ruan X.D."/>
            <person name="Zhao L."/>
            <person name="Wei J.T."/>
            <person name="Ye R.Z."/>
            <person name="Que T.C."/>
            <person name="Du C.H."/>
            <person name="Zhou Y.H."/>
            <person name="Cheng J.X."/>
            <person name="Dai P.F."/>
            <person name="Guo W.B."/>
            <person name="Han X.H."/>
            <person name="Huang E.J."/>
            <person name="Li L.F."/>
            <person name="Wei W."/>
            <person name="Gao Y.C."/>
            <person name="Liu J.Z."/>
            <person name="Shao H.Z."/>
            <person name="Wang X."/>
            <person name="Wang C.C."/>
            <person name="Yang T.C."/>
            <person name="Huo Q.B."/>
            <person name="Li W."/>
            <person name="Chen H.Y."/>
            <person name="Chen S.E."/>
            <person name="Zhou L.G."/>
            <person name="Ni X.B."/>
            <person name="Tian J.H."/>
            <person name="Sheng Y."/>
            <person name="Liu T."/>
            <person name="Pan Y.S."/>
            <person name="Xia L.Y."/>
            <person name="Li J."/>
            <person name="Zhao F."/>
            <person name="Cao W.C."/>
        </authorList>
    </citation>
    <scope>NUCLEOTIDE SEQUENCE [LARGE SCALE GENOMIC DNA]</scope>
    <source>
        <strain evidence="1">Iper-2018</strain>
    </source>
</reference>
<dbReference type="Proteomes" id="UP000805193">
    <property type="component" value="Unassembled WGS sequence"/>
</dbReference>
<evidence type="ECO:0000313" key="1">
    <source>
        <dbReference type="EMBL" id="KAG0412990.1"/>
    </source>
</evidence>
<comment type="caution">
    <text evidence="1">The sequence shown here is derived from an EMBL/GenBank/DDBJ whole genome shotgun (WGS) entry which is preliminary data.</text>
</comment>
<proteinExistence type="predicted"/>
<evidence type="ECO:0000313" key="2">
    <source>
        <dbReference type="Proteomes" id="UP000805193"/>
    </source>
</evidence>
<accession>A0AC60P0Q9</accession>
<name>A0AC60P0Q9_IXOPE</name>
<keyword evidence="2" id="KW-1185">Reference proteome</keyword>
<gene>
    <name evidence="1" type="ORF">HPB47_009854</name>
</gene>
<sequence>MAGLVTFALSPVSLSHQTSVGKVRPLPVHTLGQGLAALGQVTGWRQLSGSSLVAFLGNGRPRQAAFLGGSSVRRRDNLALLPRATRS</sequence>
<protein>
    <submittedName>
        <fullName evidence="1">Uncharacterized protein</fullName>
    </submittedName>
</protein>